<dbReference type="SUPFAM" id="SSF51621">
    <property type="entry name" value="Phosphoenolpyruvate/pyruvate domain"/>
    <property type="match status" value="1"/>
</dbReference>
<feature type="domain" description="HpcH/HpaI aldolase/citrate lyase" evidence="4">
    <location>
        <begin position="8"/>
        <end position="117"/>
    </location>
</feature>
<dbReference type="PANTHER" id="PTHR32308:SF0">
    <property type="entry name" value="HPCH_HPAI ALDOLASE_CITRATE LYASE DOMAIN-CONTAINING PROTEIN"/>
    <property type="match status" value="1"/>
</dbReference>
<evidence type="ECO:0000313" key="5">
    <source>
        <dbReference type="EMBL" id="GAG38579.1"/>
    </source>
</evidence>
<comment type="caution">
    <text evidence="5">The sequence shown here is derived from an EMBL/GenBank/DDBJ whole genome shotgun (WGS) entry which is preliminary data.</text>
</comment>
<dbReference type="EMBL" id="BARS01042020">
    <property type="protein sequence ID" value="GAG38579.1"/>
    <property type="molecule type" value="Genomic_DNA"/>
</dbReference>
<protein>
    <recommendedName>
        <fullName evidence="4">HpcH/HpaI aldolase/citrate lyase domain-containing protein</fullName>
    </recommendedName>
</protein>
<dbReference type="Pfam" id="PF03328">
    <property type="entry name" value="HpcH_HpaI"/>
    <property type="match status" value="1"/>
</dbReference>
<dbReference type="AlphaFoldDB" id="X0X5U7"/>
<dbReference type="GO" id="GO:0003824">
    <property type="term" value="F:catalytic activity"/>
    <property type="evidence" value="ECO:0007669"/>
    <property type="project" value="InterPro"/>
</dbReference>
<evidence type="ECO:0000259" key="4">
    <source>
        <dbReference type="Pfam" id="PF03328"/>
    </source>
</evidence>
<keyword evidence="3" id="KW-0460">Magnesium</keyword>
<keyword evidence="2" id="KW-0479">Metal-binding</keyword>
<organism evidence="5">
    <name type="scientific">marine sediment metagenome</name>
    <dbReference type="NCBI Taxonomy" id="412755"/>
    <lineage>
        <taxon>unclassified sequences</taxon>
        <taxon>metagenomes</taxon>
        <taxon>ecological metagenomes</taxon>
    </lineage>
</organism>
<evidence type="ECO:0000256" key="3">
    <source>
        <dbReference type="ARBA" id="ARBA00022842"/>
    </source>
</evidence>
<evidence type="ECO:0000256" key="2">
    <source>
        <dbReference type="ARBA" id="ARBA00022723"/>
    </source>
</evidence>
<sequence length="126" mass="14210">MKALEFIRTALFVPGNRPDRVDKAVRTAADVVIIDLEDAVPHSQKKQTRAVVREKIMDYQGRPVLVRINALDTEFFQDDLNTVVVAGLACIMVPKVETVAQIQQINRRLLKVEEKKDMRPGSVSII</sequence>
<evidence type="ECO:0000256" key="1">
    <source>
        <dbReference type="ARBA" id="ARBA00001946"/>
    </source>
</evidence>
<comment type="cofactor">
    <cofactor evidence="1">
        <name>Mg(2+)</name>
        <dbReference type="ChEBI" id="CHEBI:18420"/>
    </cofactor>
</comment>
<feature type="non-terminal residue" evidence="5">
    <location>
        <position position="126"/>
    </location>
</feature>
<proteinExistence type="predicted"/>
<dbReference type="InterPro" id="IPR040442">
    <property type="entry name" value="Pyrv_kinase-like_dom_sf"/>
</dbReference>
<dbReference type="GO" id="GO:0006107">
    <property type="term" value="P:oxaloacetate metabolic process"/>
    <property type="evidence" value="ECO:0007669"/>
    <property type="project" value="TreeGrafter"/>
</dbReference>
<dbReference type="InterPro" id="IPR005000">
    <property type="entry name" value="Aldolase/citrate-lyase_domain"/>
</dbReference>
<gene>
    <name evidence="5" type="ORF">S01H1_63814</name>
</gene>
<dbReference type="InterPro" id="IPR015813">
    <property type="entry name" value="Pyrv/PenolPyrv_kinase-like_dom"/>
</dbReference>
<dbReference type="GO" id="GO:0000287">
    <property type="term" value="F:magnesium ion binding"/>
    <property type="evidence" value="ECO:0007669"/>
    <property type="project" value="TreeGrafter"/>
</dbReference>
<dbReference type="PANTHER" id="PTHR32308">
    <property type="entry name" value="LYASE BETA SUBUNIT, PUTATIVE (AFU_ORTHOLOGUE AFUA_4G13030)-RELATED"/>
    <property type="match status" value="1"/>
</dbReference>
<accession>X0X5U7</accession>
<reference evidence="5" key="1">
    <citation type="journal article" date="2014" name="Front. Microbiol.">
        <title>High frequency of phylogenetically diverse reductive dehalogenase-homologous genes in deep subseafloor sedimentary metagenomes.</title>
        <authorList>
            <person name="Kawai M."/>
            <person name="Futagami T."/>
            <person name="Toyoda A."/>
            <person name="Takaki Y."/>
            <person name="Nishi S."/>
            <person name="Hori S."/>
            <person name="Arai W."/>
            <person name="Tsubouchi T."/>
            <person name="Morono Y."/>
            <person name="Uchiyama I."/>
            <person name="Ito T."/>
            <person name="Fujiyama A."/>
            <person name="Inagaki F."/>
            <person name="Takami H."/>
        </authorList>
    </citation>
    <scope>NUCLEOTIDE SEQUENCE</scope>
    <source>
        <strain evidence="5">Expedition CK06-06</strain>
    </source>
</reference>
<dbReference type="Gene3D" id="3.20.20.60">
    <property type="entry name" value="Phosphoenolpyruvate-binding domains"/>
    <property type="match status" value="1"/>
</dbReference>
<name>X0X5U7_9ZZZZ</name>